<dbReference type="GO" id="GO:0005737">
    <property type="term" value="C:cytoplasm"/>
    <property type="evidence" value="ECO:0007669"/>
    <property type="project" value="UniProtKB-SubCell"/>
</dbReference>
<dbReference type="InterPro" id="IPR013098">
    <property type="entry name" value="Ig_I-set"/>
</dbReference>
<dbReference type="PRINTS" id="PR00014">
    <property type="entry name" value="FNTYPEIII"/>
</dbReference>
<dbReference type="GeneTree" id="ENSGT00940000160123"/>
<keyword evidence="2" id="KW-0963">Cytoplasm</keyword>
<evidence type="ECO:0000256" key="1">
    <source>
        <dbReference type="ARBA" id="ARBA00004496"/>
    </source>
</evidence>
<proteinExistence type="predicted"/>
<dbReference type="FunFam" id="2.60.40.10:FF:000032">
    <property type="entry name" value="palladin isoform X1"/>
    <property type="match status" value="1"/>
</dbReference>
<dbReference type="FunFam" id="2.60.40.10:FF:000425">
    <property type="entry name" value="Myosin light chain kinase"/>
    <property type="match status" value="1"/>
</dbReference>
<reference evidence="9 10" key="1">
    <citation type="submission" date="2019-04" db="EMBL/GenBank/DDBJ databases">
        <authorList>
            <consortium name="Wellcome Sanger Institute Data Sharing"/>
        </authorList>
    </citation>
    <scope>NUCLEOTIDE SEQUENCE [LARGE SCALE GENOMIC DNA]</scope>
</reference>
<dbReference type="Ensembl" id="ENSSFOT00015039610.1">
    <property type="protein sequence ID" value="ENSSFOP00015062546.1"/>
    <property type="gene ID" value="ENSSFOG00015030537.1"/>
</dbReference>
<feature type="domain" description="Fibronectin type-III" evidence="8">
    <location>
        <begin position="645"/>
        <end position="744"/>
    </location>
</feature>
<dbReference type="CDD" id="cd00063">
    <property type="entry name" value="FN3"/>
    <property type="match status" value="3"/>
</dbReference>
<dbReference type="Proteomes" id="UP000694397">
    <property type="component" value="Chromosome 19"/>
</dbReference>
<dbReference type="FunFam" id="2.60.40.10:FF:001097">
    <property type="entry name" value="Immunoglobulin-like and fibronectin type III domain-containing protein 1"/>
    <property type="match status" value="1"/>
</dbReference>
<feature type="domain" description="Fibronectin type-III" evidence="8">
    <location>
        <begin position="943"/>
        <end position="1038"/>
    </location>
</feature>
<organism evidence="9 10">
    <name type="scientific">Scleropages formosus</name>
    <name type="common">Asian bonytongue</name>
    <name type="synonym">Osteoglossum formosum</name>
    <dbReference type="NCBI Taxonomy" id="113540"/>
    <lineage>
        <taxon>Eukaryota</taxon>
        <taxon>Metazoa</taxon>
        <taxon>Chordata</taxon>
        <taxon>Craniata</taxon>
        <taxon>Vertebrata</taxon>
        <taxon>Euteleostomi</taxon>
        <taxon>Actinopterygii</taxon>
        <taxon>Neopterygii</taxon>
        <taxon>Teleostei</taxon>
        <taxon>Osteoglossocephala</taxon>
        <taxon>Osteoglossomorpha</taxon>
        <taxon>Osteoglossiformes</taxon>
        <taxon>Osteoglossidae</taxon>
        <taxon>Scleropages</taxon>
    </lineage>
</organism>
<evidence type="ECO:0000313" key="10">
    <source>
        <dbReference type="Proteomes" id="UP000694397"/>
    </source>
</evidence>
<dbReference type="PROSITE" id="PS50835">
    <property type="entry name" value="IG_LIKE"/>
    <property type="match status" value="4"/>
</dbReference>
<dbReference type="FunFam" id="2.60.40.10:FF:000031">
    <property type="entry name" value="Myosin-binding protein C, slow type"/>
    <property type="match status" value="1"/>
</dbReference>
<name>A0A8C9VNH8_SCLFO</name>
<dbReference type="InterPro" id="IPR003599">
    <property type="entry name" value="Ig_sub"/>
</dbReference>
<dbReference type="InterPro" id="IPR007110">
    <property type="entry name" value="Ig-like_dom"/>
</dbReference>
<evidence type="ECO:0000313" key="9">
    <source>
        <dbReference type="Ensembl" id="ENSSFOP00015062546.1"/>
    </source>
</evidence>
<dbReference type="FunFam" id="2.60.40.10:FF:001438">
    <property type="entry name" value="Immunoglobulin-like and fibronectin type III domain-containing protein 1"/>
    <property type="match status" value="1"/>
</dbReference>
<dbReference type="InterPro" id="IPR013783">
    <property type="entry name" value="Ig-like_fold"/>
</dbReference>
<evidence type="ECO:0000256" key="2">
    <source>
        <dbReference type="ARBA" id="ARBA00022490"/>
    </source>
</evidence>
<evidence type="ECO:0000256" key="5">
    <source>
        <dbReference type="ARBA" id="ARBA00023319"/>
    </source>
</evidence>
<dbReference type="FunFam" id="2.60.40.10:FF:001401">
    <property type="entry name" value="immunoglobulin-like and fibronectin type III domain-containing protein 1"/>
    <property type="match status" value="1"/>
</dbReference>
<keyword evidence="10" id="KW-1185">Reference proteome</keyword>
<evidence type="ECO:0000256" key="6">
    <source>
        <dbReference type="SAM" id="MobiDB-lite"/>
    </source>
</evidence>
<feature type="domain" description="Ig-like" evidence="7">
    <location>
        <begin position="288"/>
        <end position="371"/>
    </location>
</feature>
<feature type="domain" description="Fibronectin type-III" evidence="8">
    <location>
        <begin position="747"/>
        <end position="843"/>
    </location>
</feature>
<feature type="region of interest" description="Disordered" evidence="6">
    <location>
        <begin position="408"/>
        <end position="427"/>
    </location>
</feature>
<dbReference type="Gene3D" id="2.60.40.10">
    <property type="entry name" value="Immunoglobulins"/>
    <property type="match status" value="8"/>
</dbReference>
<keyword evidence="5" id="KW-0393">Immunoglobulin domain</keyword>
<keyword evidence="4" id="KW-1015">Disulfide bond</keyword>
<reference evidence="9" key="3">
    <citation type="submission" date="2025-09" db="UniProtKB">
        <authorList>
            <consortium name="Ensembl"/>
        </authorList>
    </citation>
    <scope>IDENTIFICATION</scope>
</reference>
<sequence length="1157" mass="128509">MNKQLAAQMSPLTVSASTAIVSIRKKSKVPGVIVTQFVEELPEGKSTPDFIRKPITLTIQEGKFAFFKAVVTGDPKPQVTWTRAKREMLDLEKFQNKYNSITGEYILEIHKVCGEDADTYKCFAVNEFGKAVCTATLNVIEGVHVNQAVCEKPEKKQAGVDDKFWEVLLSAEKKDYERICAEHGVTDFRWMLRKLGEMRRHREEEQSKVLGLNLRQIEVKGDGTASFEFALDDVMIPYSEDMDMKHNLEQVDKNLVFTIDDLRPEDVGLYQADAEEVNVFSTEFKILPVDFVIRIQEVKAKEGEDAVFQCVLSHPLPKVIWMGKNTILENGEKYRITVSQDNLTHQLVVKNCLSLDKGIYSVVAGIKTCSAWLLVEDPSMYGKKKVRKTTQAGSAEVNLEAVAKKQQANFQKEKEEMPEAGDKRKEVKEETITPIYGGRDGWNRHLSNASLPVCRQSFQIQSDSNEKKYWSHNIGSGGVGPKDAKPEVEEFKDFEITSLSSTDTMTISKDGALHTLRISSCQEVHAGMYRFEGDGCTAEALVTVQDPPKFNPNDLDRFLQPIVIKAGQSATFRIPFSGQDLKRVQWYRDGEELLDEPNVQLEKTPNQSCLHLNKCQRKDGGEIKLRVKNECSVVEAISRLIVLDKPTNPQGPIEVLENSASCIEIKWKPPKDDGGSPLKGYVLERQQVGRNTWKKLGSMVTVPIYRDTDVDHGKKYRYRIRAVNEEGESEVTETDDLMAGTKAFPGPPDAPKVVSAFKDCVNLSWTVPANTGGSCIVGYNLEKRRKGSNLWIPVNPVEEPIKDRKYAVKDIIAGMEYEFRVVAVSVSGPGEPSVPSEFVCARDPKMRPKFITANMKTFMAVKAGNSVRVSVNFDASPLPDVIWLKDNVPVSKRVTISTADGASQLLIPTSKYSDTGVYTVTIKNLVGQETFSTEIRITDDPKPPGPVDLEENVPGTVTVTWEPSPDEKHDDRLHYMVSKWDSSKGTWHTVADGLFNNKFTVCSLIPGHEYQFRVYAKNDIGLSAPSDSGIKSNIVVVALRSLCSVPTFLVPLKDHVAQPGYECRMSCAVGGHPAPRVTWQHGDVSLHGDADYYISNTCGVCSMAILRVGPGDAGMYTVTAENAAGRAECSARLTVKGNGGAVLGAFGMYRQAFDECC</sequence>
<dbReference type="Pfam" id="PF00041">
    <property type="entry name" value="fn3"/>
    <property type="match status" value="3"/>
</dbReference>
<dbReference type="SMART" id="SM00408">
    <property type="entry name" value="IGc2"/>
    <property type="match status" value="3"/>
</dbReference>
<dbReference type="SMART" id="SM00060">
    <property type="entry name" value="FN3"/>
    <property type="match status" value="3"/>
</dbReference>
<feature type="compositionally biased region" description="Basic and acidic residues" evidence="6">
    <location>
        <begin position="411"/>
        <end position="427"/>
    </location>
</feature>
<dbReference type="SUPFAM" id="SSF48726">
    <property type="entry name" value="Immunoglobulin"/>
    <property type="match status" value="5"/>
</dbReference>
<dbReference type="FunFam" id="2.60.40.10:FF:001232">
    <property type="entry name" value="Immunoglobulin-like and fibronectin type III domain-containing 1"/>
    <property type="match status" value="1"/>
</dbReference>
<feature type="domain" description="Ig-like" evidence="7">
    <location>
        <begin position="1046"/>
        <end position="1134"/>
    </location>
</feature>
<dbReference type="OrthoDB" id="504170at2759"/>
<comment type="subcellular location">
    <subcellularLocation>
        <location evidence="1">Cytoplasm</location>
    </subcellularLocation>
</comment>
<evidence type="ECO:0000259" key="8">
    <source>
        <dbReference type="PROSITE" id="PS50853"/>
    </source>
</evidence>
<dbReference type="PANTHER" id="PTHR13817">
    <property type="entry name" value="TITIN"/>
    <property type="match status" value="1"/>
</dbReference>
<protein>
    <submittedName>
        <fullName evidence="9">Uncharacterized protein</fullName>
    </submittedName>
</protein>
<dbReference type="Pfam" id="PF18362">
    <property type="entry name" value="THB"/>
    <property type="match status" value="1"/>
</dbReference>
<dbReference type="InterPro" id="IPR036116">
    <property type="entry name" value="FN3_sf"/>
</dbReference>
<dbReference type="Pfam" id="PF07679">
    <property type="entry name" value="I-set"/>
    <property type="match status" value="5"/>
</dbReference>
<dbReference type="InterPro" id="IPR040849">
    <property type="entry name" value="MyBP-C_THB"/>
</dbReference>
<feature type="domain" description="Ig-like" evidence="7">
    <location>
        <begin position="48"/>
        <end position="138"/>
    </location>
</feature>
<dbReference type="InterPro" id="IPR050964">
    <property type="entry name" value="Striated_Muscle_Regulatory"/>
</dbReference>
<evidence type="ECO:0000256" key="3">
    <source>
        <dbReference type="ARBA" id="ARBA00022737"/>
    </source>
</evidence>
<dbReference type="AlphaFoldDB" id="A0A8C9VNH8"/>
<dbReference type="FunFam" id="2.60.40.10:FF:000084">
    <property type="entry name" value="Myosin binding protein C, slow type"/>
    <property type="match status" value="1"/>
</dbReference>
<keyword evidence="3" id="KW-0677">Repeat</keyword>
<dbReference type="SUPFAM" id="SSF49265">
    <property type="entry name" value="Fibronectin type III"/>
    <property type="match status" value="2"/>
</dbReference>
<evidence type="ECO:0000259" key="7">
    <source>
        <dbReference type="PROSITE" id="PS50835"/>
    </source>
</evidence>
<evidence type="ECO:0000256" key="4">
    <source>
        <dbReference type="ARBA" id="ARBA00023157"/>
    </source>
</evidence>
<accession>A0A8C9VNH8</accession>
<reference evidence="9" key="2">
    <citation type="submission" date="2025-08" db="UniProtKB">
        <authorList>
            <consortium name="Ensembl"/>
        </authorList>
    </citation>
    <scope>IDENTIFICATION</scope>
</reference>
<dbReference type="PANTHER" id="PTHR13817:SF180">
    <property type="entry name" value="IMMUNOGLOBULIN-LIKE AND FIBRONECTIN TYPE III DOMAIN-CONTAINING 1, TANDEM DUPLICATE 3-RELATED"/>
    <property type="match status" value="1"/>
</dbReference>
<dbReference type="InterPro" id="IPR036179">
    <property type="entry name" value="Ig-like_dom_sf"/>
</dbReference>
<dbReference type="PROSITE" id="PS50853">
    <property type="entry name" value="FN3"/>
    <property type="match status" value="3"/>
</dbReference>
<feature type="domain" description="Ig-like" evidence="7">
    <location>
        <begin position="848"/>
        <end position="938"/>
    </location>
</feature>
<dbReference type="InterPro" id="IPR003961">
    <property type="entry name" value="FN3_dom"/>
</dbReference>
<dbReference type="InterPro" id="IPR003598">
    <property type="entry name" value="Ig_sub2"/>
</dbReference>
<dbReference type="SMART" id="SM00409">
    <property type="entry name" value="IG"/>
    <property type="match status" value="7"/>
</dbReference>